<feature type="region of interest" description="Disordered" evidence="1">
    <location>
        <begin position="1"/>
        <end position="22"/>
    </location>
</feature>
<dbReference type="AlphaFoldDB" id="A0A0F9AQC8"/>
<gene>
    <name evidence="2" type="ORF">LCGC14_2543630</name>
</gene>
<sequence>RVSCSGSKRRQRESGGCRSGRAQSQAHAPALLQVVAAWAGRVKARFGLSSMARSKDTTGRAELSSFFQLFFKVIAPLYGGAGPDARWMGTRADVVRPSVAGEDTVGVGVRPWMVFPGRNRTFLGETVSRETVGPDTSRLGDSNGMVRPGGASRTFDIRVPTRAWPDSHQHDTKDHEHIQPQDVVSRIICYPIWSILVDCSPVPRRPGNCRPSARRRRRCGSW</sequence>
<feature type="region of interest" description="Disordered" evidence="1">
    <location>
        <begin position="131"/>
        <end position="152"/>
    </location>
</feature>
<dbReference type="EMBL" id="LAZR01041563">
    <property type="protein sequence ID" value="KKL11650.1"/>
    <property type="molecule type" value="Genomic_DNA"/>
</dbReference>
<name>A0A0F9AQC8_9ZZZZ</name>
<comment type="caution">
    <text evidence="2">The sequence shown here is derived from an EMBL/GenBank/DDBJ whole genome shotgun (WGS) entry which is preliminary data.</text>
</comment>
<evidence type="ECO:0000256" key="1">
    <source>
        <dbReference type="SAM" id="MobiDB-lite"/>
    </source>
</evidence>
<reference evidence="2" key="1">
    <citation type="journal article" date="2015" name="Nature">
        <title>Complex archaea that bridge the gap between prokaryotes and eukaryotes.</title>
        <authorList>
            <person name="Spang A."/>
            <person name="Saw J.H."/>
            <person name="Jorgensen S.L."/>
            <person name="Zaremba-Niedzwiedzka K."/>
            <person name="Martijn J."/>
            <person name="Lind A.E."/>
            <person name="van Eijk R."/>
            <person name="Schleper C."/>
            <person name="Guy L."/>
            <person name="Ettema T.J."/>
        </authorList>
    </citation>
    <scope>NUCLEOTIDE SEQUENCE</scope>
</reference>
<evidence type="ECO:0000313" key="2">
    <source>
        <dbReference type="EMBL" id="KKL11650.1"/>
    </source>
</evidence>
<proteinExistence type="predicted"/>
<protein>
    <submittedName>
        <fullName evidence="2">Uncharacterized protein</fullName>
    </submittedName>
</protein>
<feature type="non-terminal residue" evidence="2">
    <location>
        <position position="1"/>
    </location>
</feature>
<organism evidence="2">
    <name type="scientific">marine sediment metagenome</name>
    <dbReference type="NCBI Taxonomy" id="412755"/>
    <lineage>
        <taxon>unclassified sequences</taxon>
        <taxon>metagenomes</taxon>
        <taxon>ecological metagenomes</taxon>
    </lineage>
</organism>
<accession>A0A0F9AQC8</accession>